<gene>
    <name evidence="3" type="ORF">RDB_LOCUS146054</name>
</gene>
<accession>A0A8H3CRB0</accession>
<comment type="caution">
    <text evidence="3">The sequence shown here is derived from an EMBL/GenBank/DDBJ whole genome shotgun (WGS) entry which is preliminary data.</text>
</comment>
<dbReference type="AlphaFoldDB" id="A0A8H3CRB0"/>
<proteinExistence type="inferred from homology"/>
<dbReference type="Gene3D" id="3.40.50.1460">
    <property type="match status" value="1"/>
</dbReference>
<organism evidence="3 4">
    <name type="scientific">Rhizoctonia solani</name>
    <dbReference type="NCBI Taxonomy" id="456999"/>
    <lineage>
        <taxon>Eukaryota</taxon>
        <taxon>Fungi</taxon>
        <taxon>Dikarya</taxon>
        <taxon>Basidiomycota</taxon>
        <taxon>Agaricomycotina</taxon>
        <taxon>Agaricomycetes</taxon>
        <taxon>Cantharellales</taxon>
        <taxon>Ceratobasidiaceae</taxon>
        <taxon>Rhizoctonia</taxon>
    </lineage>
</organism>
<evidence type="ECO:0000313" key="4">
    <source>
        <dbReference type="Proteomes" id="UP000663888"/>
    </source>
</evidence>
<feature type="region of interest" description="Disordered" evidence="2">
    <location>
        <begin position="173"/>
        <end position="262"/>
    </location>
</feature>
<protein>
    <recommendedName>
        <fullName evidence="5">Metacaspase-1</fullName>
    </recommendedName>
</protein>
<dbReference type="GO" id="GO:0004197">
    <property type="term" value="F:cysteine-type endopeptidase activity"/>
    <property type="evidence" value="ECO:0007669"/>
    <property type="project" value="TreeGrafter"/>
</dbReference>
<reference evidence="3" key="1">
    <citation type="submission" date="2021-01" db="EMBL/GenBank/DDBJ databases">
        <authorList>
            <person name="Kaushik A."/>
        </authorList>
    </citation>
    <scope>NUCLEOTIDE SEQUENCE</scope>
    <source>
        <strain evidence="3">AG4-R118</strain>
    </source>
</reference>
<evidence type="ECO:0008006" key="5">
    <source>
        <dbReference type="Google" id="ProtNLM"/>
    </source>
</evidence>
<name>A0A8H3CRB0_9AGAM</name>
<comment type="similarity">
    <text evidence="1">Belongs to the peptidase C14B family.</text>
</comment>
<evidence type="ECO:0000313" key="3">
    <source>
        <dbReference type="EMBL" id="CAE6495268.1"/>
    </source>
</evidence>
<dbReference type="Proteomes" id="UP000663888">
    <property type="component" value="Unassembled WGS sequence"/>
</dbReference>
<feature type="compositionally biased region" description="Low complexity" evidence="2">
    <location>
        <begin position="234"/>
        <end position="249"/>
    </location>
</feature>
<dbReference type="EMBL" id="CAJMWX010001541">
    <property type="protein sequence ID" value="CAE6495268.1"/>
    <property type="molecule type" value="Genomic_DNA"/>
</dbReference>
<evidence type="ECO:0000256" key="2">
    <source>
        <dbReference type="SAM" id="MobiDB-lite"/>
    </source>
</evidence>
<dbReference type="PANTHER" id="PTHR48104">
    <property type="entry name" value="METACASPASE-4"/>
    <property type="match status" value="1"/>
</dbReference>
<dbReference type="InterPro" id="IPR050452">
    <property type="entry name" value="Metacaspase"/>
</dbReference>
<dbReference type="GO" id="GO:0006508">
    <property type="term" value="P:proteolysis"/>
    <property type="evidence" value="ECO:0007669"/>
    <property type="project" value="TreeGrafter"/>
</dbReference>
<sequence>MLEAFEYKPGDICVLADIVMPDPADGSKSDSGEDDDSESRLPKKVNILMRMSKLKGLKWLGSDTGPGQYRFLFFSGHGHHQPHKPSPTANQCIMPEDVKFQRLNRCNDCVCYKNVWRASDQAGEPLLVPVPLSVLWDHVINQRLSGSVKPGTKFTAVFDCCYSGGMLETALQNGPGEDIISSGEPNSKGRRQHGIAAPNVPSPRVDEQQCDTEQVTSPSEDVVMTDPPVQTSASSETPDPTQTSQSSQSIAEGTIDYQLKSM</sequence>
<dbReference type="PANTHER" id="PTHR48104:SF30">
    <property type="entry name" value="METACASPASE-1"/>
    <property type="match status" value="1"/>
</dbReference>
<evidence type="ECO:0000256" key="1">
    <source>
        <dbReference type="ARBA" id="ARBA00009005"/>
    </source>
</evidence>
<dbReference type="GO" id="GO:0005737">
    <property type="term" value="C:cytoplasm"/>
    <property type="evidence" value="ECO:0007669"/>
    <property type="project" value="TreeGrafter"/>
</dbReference>